<evidence type="ECO:0000256" key="1">
    <source>
        <dbReference type="SAM" id="Phobius"/>
    </source>
</evidence>
<reference evidence="3" key="1">
    <citation type="submission" date="2022-11" db="UniProtKB">
        <authorList>
            <consortium name="WormBaseParasite"/>
        </authorList>
    </citation>
    <scope>IDENTIFICATION</scope>
</reference>
<protein>
    <submittedName>
        <fullName evidence="3">Uncharacterized protein</fullName>
    </submittedName>
</protein>
<dbReference type="Proteomes" id="UP000887563">
    <property type="component" value="Unplaced"/>
</dbReference>
<evidence type="ECO:0000313" key="2">
    <source>
        <dbReference type="Proteomes" id="UP000887563"/>
    </source>
</evidence>
<evidence type="ECO:0000313" key="3">
    <source>
        <dbReference type="WBParaSite" id="Minc3s02510g30389"/>
    </source>
</evidence>
<feature type="transmembrane region" description="Helical" evidence="1">
    <location>
        <begin position="35"/>
        <end position="55"/>
    </location>
</feature>
<keyword evidence="1" id="KW-1133">Transmembrane helix</keyword>
<proteinExistence type="predicted"/>
<accession>A0A914MRS8</accession>
<name>A0A914MRS8_MELIC</name>
<dbReference type="PANTHER" id="PTHR45757">
    <property type="entry name" value="PROTEIN CBG23364-RELATED"/>
    <property type="match status" value="1"/>
</dbReference>
<dbReference type="PANTHER" id="PTHR45757:SF17">
    <property type="entry name" value="MAJOR FACILITATOR SUPERFAMILY (MFS) PROFILE DOMAIN-CONTAINING PROTEIN"/>
    <property type="match status" value="1"/>
</dbReference>
<keyword evidence="2" id="KW-1185">Reference proteome</keyword>
<organism evidence="2 3">
    <name type="scientific">Meloidogyne incognita</name>
    <name type="common">Southern root-knot nematode worm</name>
    <name type="synonym">Oxyuris incognita</name>
    <dbReference type="NCBI Taxonomy" id="6306"/>
    <lineage>
        <taxon>Eukaryota</taxon>
        <taxon>Metazoa</taxon>
        <taxon>Ecdysozoa</taxon>
        <taxon>Nematoda</taxon>
        <taxon>Chromadorea</taxon>
        <taxon>Rhabditida</taxon>
        <taxon>Tylenchina</taxon>
        <taxon>Tylenchomorpha</taxon>
        <taxon>Tylenchoidea</taxon>
        <taxon>Meloidogynidae</taxon>
        <taxon>Meloidogyninae</taxon>
        <taxon>Meloidogyne</taxon>
        <taxon>Meloidogyne incognita group</taxon>
    </lineage>
</organism>
<dbReference type="AlphaFoldDB" id="A0A914MRS8"/>
<keyword evidence="1" id="KW-0812">Transmembrane</keyword>
<dbReference type="GO" id="GO:0016020">
    <property type="term" value="C:membrane"/>
    <property type="evidence" value="ECO:0007669"/>
    <property type="project" value="TreeGrafter"/>
</dbReference>
<dbReference type="WBParaSite" id="Minc3s02510g30389">
    <property type="protein sequence ID" value="Minc3s02510g30389"/>
    <property type="gene ID" value="Minc3s02510g30389"/>
</dbReference>
<sequence length="67" mass="7713">MAGIQLNKCLAFFISPALINIFVDQIKNKKEWNSIFVLFFILSFLANILFCLVATDKPQKFTQTIEN</sequence>
<keyword evidence="1" id="KW-0472">Membrane</keyword>